<dbReference type="AlphaFoldDB" id="A0A9W6GM23"/>
<dbReference type="Proteomes" id="UP001144471">
    <property type="component" value="Unassembled WGS sequence"/>
</dbReference>
<accession>A0A9W6GM23</accession>
<protein>
    <submittedName>
        <fullName evidence="1">Uncharacterized protein</fullName>
    </submittedName>
</protein>
<organism evidence="1 2">
    <name type="scientific">Propionigenium maris DSM 9537</name>
    <dbReference type="NCBI Taxonomy" id="1123000"/>
    <lineage>
        <taxon>Bacteria</taxon>
        <taxon>Fusobacteriati</taxon>
        <taxon>Fusobacteriota</taxon>
        <taxon>Fusobacteriia</taxon>
        <taxon>Fusobacteriales</taxon>
        <taxon>Fusobacteriaceae</taxon>
        <taxon>Propionigenium</taxon>
    </lineage>
</organism>
<evidence type="ECO:0000313" key="1">
    <source>
        <dbReference type="EMBL" id="GLI56430.1"/>
    </source>
</evidence>
<keyword evidence="2" id="KW-1185">Reference proteome</keyword>
<name>A0A9W6GM23_9FUSO</name>
<evidence type="ECO:0000313" key="2">
    <source>
        <dbReference type="Proteomes" id="UP001144471"/>
    </source>
</evidence>
<reference evidence="1" key="1">
    <citation type="submission" date="2022-12" db="EMBL/GenBank/DDBJ databases">
        <title>Reference genome sequencing for broad-spectrum identification of bacterial and archaeal isolates by mass spectrometry.</title>
        <authorList>
            <person name="Sekiguchi Y."/>
            <person name="Tourlousse D.M."/>
        </authorList>
    </citation>
    <scope>NUCLEOTIDE SEQUENCE</scope>
    <source>
        <strain evidence="1">10succ1</strain>
    </source>
</reference>
<sequence length="47" mass="5653">MESFFKNSKNFRIVLKNITIVLNERTAKKIKINHNNGLKREYNFNIL</sequence>
<gene>
    <name evidence="1" type="ORF">PM10SUCC1_19440</name>
</gene>
<comment type="caution">
    <text evidence="1">The sequence shown here is derived from an EMBL/GenBank/DDBJ whole genome shotgun (WGS) entry which is preliminary data.</text>
</comment>
<dbReference type="EMBL" id="BSDY01000008">
    <property type="protein sequence ID" value="GLI56430.1"/>
    <property type="molecule type" value="Genomic_DNA"/>
</dbReference>
<proteinExistence type="predicted"/>